<sequence length="82" mass="9371">MGRSPNKKKLPTIGKELITRFSQGDLVSWTEMIHDKTGIVLEIFMLESGNREFPCAKVYVMGEDERSEVLLTNLINLSRRSD</sequence>
<dbReference type="AlphaFoldDB" id="X0XAR1"/>
<gene>
    <name evidence="1" type="ORF">S01H1_51292</name>
</gene>
<name>X0XAR1_9ZZZZ</name>
<comment type="caution">
    <text evidence="1">The sequence shown here is derived from an EMBL/GenBank/DDBJ whole genome shotgun (WGS) entry which is preliminary data.</text>
</comment>
<protein>
    <submittedName>
        <fullName evidence="1">Uncharacterized protein</fullName>
    </submittedName>
</protein>
<reference evidence="1" key="1">
    <citation type="journal article" date="2014" name="Front. Microbiol.">
        <title>High frequency of phylogenetically diverse reductive dehalogenase-homologous genes in deep subseafloor sedimentary metagenomes.</title>
        <authorList>
            <person name="Kawai M."/>
            <person name="Futagami T."/>
            <person name="Toyoda A."/>
            <person name="Takaki Y."/>
            <person name="Nishi S."/>
            <person name="Hori S."/>
            <person name="Arai W."/>
            <person name="Tsubouchi T."/>
            <person name="Morono Y."/>
            <person name="Uchiyama I."/>
            <person name="Ito T."/>
            <person name="Fujiyama A."/>
            <person name="Inagaki F."/>
            <person name="Takami H."/>
        </authorList>
    </citation>
    <scope>NUCLEOTIDE SEQUENCE</scope>
    <source>
        <strain evidence="1">Expedition CK06-06</strain>
    </source>
</reference>
<dbReference type="EMBL" id="BARS01033099">
    <property type="protein sequence ID" value="GAG22026.1"/>
    <property type="molecule type" value="Genomic_DNA"/>
</dbReference>
<accession>X0XAR1</accession>
<proteinExistence type="predicted"/>
<evidence type="ECO:0000313" key="1">
    <source>
        <dbReference type="EMBL" id="GAG22026.1"/>
    </source>
</evidence>
<organism evidence="1">
    <name type="scientific">marine sediment metagenome</name>
    <dbReference type="NCBI Taxonomy" id="412755"/>
    <lineage>
        <taxon>unclassified sequences</taxon>
        <taxon>metagenomes</taxon>
        <taxon>ecological metagenomes</taxon>
    </lineage>
</organism>